<name>A0A7C9KFZ0_9SPHN</name>
<dbReference type="Pfam" id="PF05521">
    <property type="entry name" value="Phage_HCP"/>
    <property type="match status" value="1"/>
</dbReference>
<sequence length="142" mass="15672">MPTATPPMRGRRRRRWRRCGGRGGGCGCCRKGQTMGEELSGALVERVAIERFVDVRDDSGSSVGAWQAAGSAWAAIVPDGNGTAQGEARRSRRRWRVTLRANPDLGLTSRLVWRGQWLAVLSIDSDPRRPDRTVLRCEARVG</sequence>
<gene>
    <name evidence="1" type="ORF">F3168_00170</name>
</gene>
<evidence type="ECO:0000313" key="2">
    <source>
        <dbReference type="Proteomes" id="UP000481327"/>
    </source>
</evidence>
<proteinExistence type="predicted"/>
<protein>
    <submittedName>
        <fullName evidence="1">Head-tail adaptor protein</fullName>
    </submittedName>
</protein>
<dbReference type="EMBL" id="WIOL01000001">
    <property type="protein sequence ID" value="MQT15680.1"/>
    <property type="molecule type" value="Genomic_DNA"/>
</dbReference>
<evidence type="ECO:0000313" key="1">
    <source>
        <dbReference type="EMBL" id="MQT15680.1"/>
    </source>
</evidence>
<dbReference type="AlphaFoldDB" id="A0A7C9KFZ0"/>
<comment type="caution">
    <text evidence="1">The sequence shown here is derived from an EMBL/GenBank/DDBJ whole genome shotgun (WGS) entry which is preliminary data.</text>
</comment>
<dbReference type="Proteomes" id="UP000481327">
    <property type="component" value="Unassembled WGS sequence"/>
</dbReference>
<keyword evidence="2" id="KW-1185">Reference proteome</keyword>
<accession>A0A7C9KFZ0</accession>
<dbReference type="InterPro" id="IPR038666">
    <property type="entry name" value="SSP1_head-tail_sf"/>
</dbReference>
<organism evidence="1 2">
    <name type="scientific">Sandarakinorhabdus fusca</name>
    <dbReference type="NCBI Taxonomy" id="1439888"/>
    <lineage>
        <taxon>Bacteria</taxon>
        <taxon>Pseudomonadati</taxon>
        <taxon>Pseudomonadota</taxon>
        <taxon>Alphaproteobacteria</taxon>
        <taxon>Sphingomonadales</taxon>
        <taxon>Sphingosinicellaceae</taxon>
        <taxon>Sandarakinorhabdus</taxon>
    </lineage>
</organism>
<reference evidence="1 2" key="1">
    <citation type="submission" date="2019-09" db="EMBL/GenBank/DDBJ databases">
        <title>Polymorphobacter sp. isolated from a lake in China.</title>
        <authorList>
            <person name="Liu Z."/>
        </authorList>
    </citation>
    <scope>NUCLEOTIDE SEQUENCE [LARGE SCALE GENOMIC DNA]</scope>
    <source>
        <strain evidence="1 2">D40P</strain>
    </source>
</reference>
<dbReference type="InterPro" id="IPR008767">
    <property type="entry name" value="Phage_SPP1_head-tail_adaptor"/>
</dbReference>
<dbReference type="Gene3D" id="2.40.10.270">
    <property type="entry name" value="Bacteriophage SPP1 head-tail adaptor protein"/>
    <property type="match status" value="1"/>
</dbReference>